<feature type="non-terminal residue" evidence="3">
    <location>
        <position position="168"/>
    </location>
</feature>
<dbReference type="CDD" id="cd01949">
    <property type="entry name" value="GGDEF"/>
    <property type="match status" value="1"/>
</dbReference>
<dbReference type="AlphaFoldDB" id="A0A699TGW0"/>
<reference evidence="3" key="1">
    <citation type="journal article" date="2019" name="Sci. Rep.">
        <title>Draft genome of Tanacetum cinerariifolium, the natural source of mosquito coil.</title>
        <authorList>
            <person name="Yamashiro T."/>
            <person name="Shiraishi A."/>
            <person name="Satake H."/>
            <person name="Nakayama K."/>
        </authorList>
    </citation>
    <scope>NUCLEOTIDE SEQUENCE</scope>
</reference>
<feature type="compositionally biased region" description="Basic and acidic residues" evidence="1">
    <location>
        <begin position="27"/>
        <end position="40"/>
    </location>
</feature>
<comment type="caution">
    <text evidence="3">The sequence shown here is derived from an EMBL/GenBank/DDBJ whole genome shotgun (WGS) entry which is preliminary data.</text>
</comment>
<dbReference type="EMBL" id="BKCJ011248191">
    <property type="protein sequence ID" value="GFD09822.1"/>
    <property type="molecule type" value="Genomic_DNA"/>
</dbReference>
<feature type="domain" description="GGDEF" evidence="2">
    <location>
        <begin position="95"/>
        <end position="156"/>
    </location>
</feature>
<dbReference type="PANTHER" id="PTHR46663">
    <property type="entry name" value="DIGUANYLATE CYCLASE DGCT-RELATED"/>
    <property type="match status" value="1"/>
</dbReference>
<proteinExistence type="predicted"/>
<organism evidence="3">
    <name type="scientific">Tanacetum cinerariifolium</name>
    <name type="common">Dalmatian daisy</name>
    <name type="synonym">Chrysanthemum cinerariifolium</name>
    <dbReference type="NCBI Taxonomy" id="118510"/>
    <lineage>
        <taxon>Eukaryota</taxon>
        <taxon>Viridiplantae</taxon>
        <taxon>Streptophyta</taxon>
        <taxon>Embryophyta</taxon>
        <taxon>Tracheophyta</taxon>
        <taxon>Spermatophyta</taxon>
        <taxon>Magnoliopsida</taxon>
        <taxon>eudicotyledons</taxon>
        <taxon>Gunneridae</taxon>
        <taxon>Pentapetalae</taxon>
        <taxon>asterids</taxon>
        <taxon>campanulids</taxon>
        <taxon>Asterales</taxon>
        <taxon>Asteraceae</taxon>
        <taxon>Asteroideae</taxon>
        <taxon>Anthemideae</taxon>
        <taxon>Anthemidinae</taxon>
        <taxon>Tanacetum</taxon>
    </lineage>
</organism>
<sequence length="168" mass="18370">RQRVLCRHVVSADRRGPLAGRDQQPTQERRNLPELADHQRGSGATGLSGPPRPADRSAKPHPVRKPPARRTHPLQRGQEPRRRAVSGPRPTPGDADVIATKLLNSFSAPFQAGEHEFFISTSIGTALFPTDGADVATLIKNADAAMYRSKAKGRNRVENYTRDLTAQA</sequence>
<dbReference type="Pfam" id="PF00990">
    <property type="entry name" value="GGDEF"/>
    <property type="match status" value="1"/>
</dbReference>
<dbReference type="PANTHER" id="PTHR46663:SF3">
    <property type="entry name" value="SLL0267 PROTEIN"/>
    <property type="match status" value="1"/>
</dbReference>
<dbReference type="InterPro" id="IPR043128">
    <property type="entry name" value="Rev_trsase/Diguanyl_cyclase"/>
</dbReference>
<gene>
    <name evidence="3" type="ORF">Tci_881791</name>
</gene>
<dbReference type="InterPro" id="IPR052163">
    <property type="entry name" value="DGC-Regulatory_Protein"/>
</dbReference>
<feature type="non-terminal residue" evidence="3">
    <location>
        <position position="1"/>
    </location>
</feature>
<dbReference type="Gene3D" id="3.30.70.270">
    <property type="match status" value="1"/>
</dbReference>
<accession>A0A699TGW0</accession>
<dbReference type="SUPFAM" id="SSF55073">
    <property type="entry name" value="Nucleotide cyclase"/>
    <property type="match status" value="1"/>
</dbReference>
<protein>
    <recommendedName>
        <fullName evidence="2">GGDEF domain-containing protein</fullName>
    </recommendedName>
</protein>
<dbReference type="InterPro" id="IPR029787">
    <property type="entry name" value="Nucleotide_cyclase"/>
</dbReference>
<feature type="region of interest" description="Disordered" evidence="1">
    <location>
        <begin position="1"/>
        <end position="96"/>
    </location>
</feature>
<name>A0A699TGW0_TANCI</name>
<evidence type="ECO:0000313" key="3">
    <source>
        <dbReference type="EMBL" id="GFD09822.1"/>
    </source>
</evidence>
<feature type="compositionally biased region" description="Basic residues" evidence="1">
    <location>
        <begin position="59"/>
        <end position="73"/>
    </location>
</feature>
<evidence type="ECO:0000259" key="2">
    <source>
        <dbReference type="Pfam" id="PF00990"/>
    </source>
</evidence>
<evidence type="ECO:0000256" key="1">
    <source>
        <dbReference type="SAM" id="MobiDB-lite"/>
    </source>
</evidence>
<dbReference type="InterPro" id="IPR000160">
    <property type="entry name" value="GGDEF_dom"/>
</dbReference>